<gene>
    <name evidence="1" type="ORF">TNIN_394761</name>
</gene>
<dbReference type="OrthoDB" id="6465768at2759"/>
<reference evidence="1" key="1">
    <citation type="submission" date="2020-08" db="EMBL/GenBank/DDBJ databases">
        <title>Multicomponent nature underlies the extraordinary mechanical properties of spider dragline silk.</title>
        <authorList>
            <person name="Kono N."/>
            <person name="Nakamura H."/>
            <person name="Mori M."/>
            <person name="Yoshida Y."/>
            <person name="Ohtoshi R."/>
            <person name="Malay A.D."/>
            <person name="Moran D.A.P."/>
            <person name="Tomita M."/>
            <person name="Numata K."/>
            <person name="Arakawa K."/>
        </authorList>
    </citation>
    <scope>NUCLEOTIDE SEQUENCE</scope>
</reference>
<proteinExistence type="predicted"/>
<keyword evidence="2" id="KW-1185">Reference proteome</keyword>
<accession>A0A8X6Y245</accession>
<name>A0A8X6Y245_9ARAC</name>
<comment type="caution">
    <text evidence="1">The sequence shown here is derived from an EMBL/GenBank/DDBJ whole genome shotgun (WGS) entry which is preliminary data.</text>
</comment>
<dbReference type="EMBL" id="BMAV01014536">
    <property type="protein sequence ID" value="GFY62972.1"/>
    <property type="molecule type" value="Genomic_DNA"/>
</dbReference>
<protein>
    <submittedName>
        <fullName evidence="1">Uncharacterized protein</fullName>
    </submittedName>
</protein>
<organism evidence="1 2">
    <name type="scientific">Trichonephila inaurata madagascariensis</name>
    <dbReference type="NCBI Taxonomy" id="2747483"/>
    <lineage>
        <taxon>Eukaryota</taxon>
        <taxon>Metazoa</taxon>
        <taxon>Ecdysozoa</taxon>
        <taxon>Arthropoda</taxon>
        <taxon>Chelicerata</taxon>
        <taxon>Arachnida</taxon>
        <taxon>Araneae</taxon>
        <taxon>Araneomorphae</taxon>
        <taxon>Entelegynae</taxon>
        <taxon>Araneoidea</taxon>
        <taxon>Nephilidae</taxon>
        <taxon>Trichonephila</taxon>
        <taxon>Trichonephila inaurata</taxon>
    </lineage>
</organism>
<evidence type="ECO:0000313" key="1">
    <source>
        <dbReference type="EMBL" id="GFY62972.1"/>
    </source>
</evidence>
<sequence length="197" mass="22412">MEETRYLKKISAFTQGNNNSGSSRRISALSSKTTLVKDSKYTFYDDNGEKFIIDNADFEEDDKELIDIFNASSTFLGPSNESFHFKPIPTHVLPDNPTDENDIIPKADFEEEENVSIDILNSNLAFLSNNSNFEMGFYNEAFHFTPTDASPVNHTDENGKENIVASSSQKKNVFKKMKCFFKKVAKDKCTGFSYKRF</sequence>
<evidence type="ECO:0000313" key="2">
    <source>
        <dbReference type="Proteomes" id="UP000886998"/>
    </source>
</evidence>
<dbReference type="AlphaFoldDB" id="A0A8X6Y245"/>
<dbReference type="Proteomes" id="UP000886998">
    <property type="component" value="Unassembled WGS sequence"/>
</dbReference>